<name>A0A6A5FUQ7_CAERE</name>
<evidence type="ECO:0000256" key="1">
    <source>
        <dbReference type="SAM" id="MobiDB-lite"/>
    </source>
</evidence>
<sequence length="302" mass="34868">MMASQKYRHHGMEPKLRDPRVFGRHYQQRAKNGTRKRHIAKTETSTKTIGTLTLYGMVDCDQVNNGEELKDAGPGRGAYGDFPEVAIKQKTDDETSSLVNTAVRNKMIVDDEKISILAENSKLKERNIDLEMENRKLAEDFKNGVQCLQTELMDASKKEVEAAKQRHKMFDKSLGKYKYCIVKFVISVSVLYYIAVLMINQKSDKQVSWMIIFDYLLCITHIFILASIRFEMEMIQHFQQDWYIFIACAVGHLTHNFMLIGLFLVKNKCQEDTKPFEVLQQADSDDTNKEKSKVKIAPIEHV</sequence>
<evidence type="ECO:0000256" key="2">
    <source>
        <dbReference type="SAM" id="Phobius"/>
    </source>
</evidence>
<feature type="compositionally biased region" description="Basic and acidic residues" evidence="1">
    <location>
        <begin position="10"/>
        <end position="21"/>
    </location>
</feature>
<protein>
    <submittedName>
        <fullName evidence="3">Uncharacterized protein</fullName>
    </submittedName>
</protein>
<keyword evidence="2" id="KW-0812">Transmembrane</keyword>
<keyword evidence="2" id="KW-1133">Transmembrane helix</keyword>
<dbReference type="KEGG" id="crq:GCK72_022699"/>
<feature type="transmembrane region" description="Helical" evidence="2">
    <location>
        <begin position="242"/>
        <end position="265"/>
    </location>
</feature>
<feature type="transmembrane region" description="Helical" evidence="2">
    <location>
        <begin position="177"/>
        <end position="195"/>
    </location>
</feature>
<dbReference type="EMBL" id="WUAV01000006">
    <property type="protein sequence ID" value="KAF1746246.1"/>
    <property type="molecule type" value="Genomic_DNA"/>
</dbReference>
<dbReference type="GeneID" id="9803601"/>
<dbReference type="AlphaFoldDB" id="A0A6A5FUQ7"/>
<comment type="caution">
    <text evidence="3">The sequence shown here is derived from an EMBL/GenBank/DDBJ whole genome shotgun (WGS) entry which is preliminary data.</text>
</comment>
<organism evidence="3 4">
    <name type="scientific">Caenorhabditis remanei</name>
    <name type="common">Caenorhabditis vulgaris</name>
    <dbReference type="NCBI Taxonomy" id="31234"/>
    <lineage>
        <taxon>Eukaryota</taxon>
        <taxon>Metazoa</taxon>
        <taxon>Ecdysozoa</taxon>
        <taxon>Nematoda</taxon>
        <taxon>Chromadorea</taxon>
        <taxon>Rhabditida</taxon>
        <taxon>Rhabditina</taxon>
        <taxon>Rhabditomorpha</taxon>
        <taxon>Rhabditoidea</taxon>
        <taxon>Rhabditidae</taxon>
        <taxon>Peloderinae</taxon>
        <taxon>Caenorhabditis</taxon>
    </lineage>
</organism>
<feature type="transmembrane region" description="Helical" evidence="2">
    <location>
        <begin position="207"/>
        <end position="230"/>
    </location>
</feature>
<gene>
    <name evidence="3" type="ORF">GCK72_022699</name>
</gene>
<dbReference type="CTD" id="9803601"/>
<evidence type="ECO:0000313" key="3">
    <source>
        <dbReference type="EMBL" id="KAF1746246.1"/>
    </source>
</evidence>
<dbReference type="RefSeq" id="XP_053578567.1">
    <property type="nucleotide sequence ID" value="XM_053735001.1"/>
</dbReference>
<feature type="region of interest" description="Disordered" evidence="1">
    <location>
        <begin position="1"/>
        <end position="22"/>
    </location>
</feature>
<accession>A0A6A5FUQ7</accession>
<keyword evidence="2" id="KW-0472">Membrane</keyword>
<dbReference type="Proteomes" id="UP000483820">
    <property type="component" value="Chromosome X"/>
</dbReference>
<reference evidence="3 4" key="1">
    <citation type="submission" date="2019-12" db="EMBL/GenBank/DDBJ databases">
        <title>Chromosome-level assembly of the Caenorhabditis remanei genome.</title>
        <authorList>
            <person name="Teterina A.A."/>
            <person name="Willis J.H."/>
            <person name="Phillips P.C."/>
        </authorList>
    </citation>
    <scope>NUCLEOTIDE SEQUENCE [LARGE SCALE GENOMIC DNA]</scope>
    <source>
        <strain evidence="3 4">PX506</strain>
        <tissue evidence="3">Whole organism</tissue>
    </source>
</reference>
<proteinExistence type="predicted"/>
<evidence type="ECO:0000313" key="4">
    <source>
        <dbReference type="Proteomes" id="UP000483820"/>
    </source>
</evidence>